<keyword evidence="3" id="KW-1185">Reference proteome</keyword>
<evidence type="ECO:0000256" key="1">
    <source>
        <dbReference type="SAM" id="SignalP"/>
    </source>
</evidence>
<feature type="chain" id="PRO_5013250737" description="Secreted protein" evidence="1">
    <location>
        <begin position="21"/>
        <end position="193"/>
    </location>
</feature>
<gene>
    <name evidence="2" type="ORF">SAMN06296058_1569</name>
</gene>
<protein>
    <recommendedName>
        <fullName evidence="4">Secreted protein</fullName>
    </recommendedName>
</protein>
<organism evidence="2 3">
    <name type="scientific">Pseudoxanthomonas indica</name>
    <dbReference type="NCBI Taxonomy" id="428993"/>
    <lineage>
        <taxon>Bacteria</taxon>
        <taxon>Pseudomonadati</taxon>
        <taxon>Pseudomonadota</taxon>
        <taxon>Gammaproteobacteria</taxon>
        <taxon>Lysobacterales</taxon>
        <taxon>Lysobacteraceae</taxon>
        <taxon>Pseudoxanthomonas</taxon>
    </lineage>
</organism>
<accession>A0A1T5KCY0</accession>
<dbReference type="Proteomes" id="UP000190341">
    <property type="component" value="Unassembled WGS sequence"/>
</dbReference>
<proteinExistence type="predicted"/>
<keyword evidence="1" id="KW-0732">Signal</keyword>
<evidence type="ECO:0000313" key="2">
    <source>
        <dbReference type="EMBL" id="SKC61238.1"/>
    </source>
</evidence>
<evidence type="ECO:0000313" key="3">
    <source>
        <dbReference type="Proteomes" id="UP000190341"/>
    </source>
</evidence>
<dbReference type="EMBL" id="FUZV01000001">
    <property type="protein sequence ID" value="SKC61238.1"/>
    <property type="molecule type" value="Genomic_DNA"/>
</dbReference>
<name>A0A1T5KCY0_9GAMM</name>
<reference evidence="2 3" key="1">
    <citation type="submission" date="2017-02" db="EMBL/GenBank/DDBJ databases">
        <authorList>
            <person name="Peterson S.W."/>
        </authorList>
    </citation>
    <scope>NUCLEOTIDE SEQUENCE [LARGE SCALE GENOMIC DNA]</scope>
    <source>
        <strain evidence="2 3">P15</strain>
    </source>
</reference>
<evidence type="ECO:0008006" key="4">
    <source>
        <dbReference type="Google" id="ProtNLM"/>
    </source>
</evidence>
<dbReference type="AlphaFoldDB" id="A0A1T5KCY0"/>
<feature type="signal peptide" evidence="1">
    <location>
        <begin position="1"/>
        <end position="20"/>
    </location>
</feature>
<sequence>MRYRSLANFSLLACSFSAAAADGAAVQGHGSRIRVFGQNGVMAQLYAGSACIKRRGGERVSGSLGSAFGSLIGTVSNVSLGMPDSENTRNLAQMDGIASKAYFREYAIPAAVPTSLRLGYQSVPAFYSVGGVRYSGPTTSCGGAISFVPEAGRDYEAGFSWQGQTCRLSVYQIVDEGGDTRLVPVRVQPAPKC</sequence>